<dbReference type="AlphaFoldDB" id="A0A7W5JSY5"/>
<dbReference type="Gene3D" id="3.40.50.10320">
    <property type="entry name" value="LmbE-like"/>
    <property type="match status" value="1"/>
</dbReference>
<protein>
    <submittedName>
        <fullName evidence="2">LmbE family N-acetylglucosaminyl deacetylase</fullName>
    </submittedName>
</protein>
<dbReference type="InterPro" id="IPR024078">
    <property type="entry name" value="LmbE-like_dom_sf"/>
</dbReference>
<evidence type="ECO:0000313" key="3">
    <source>
        <dbReference type="Proteomes" id="UP000565572"/>
    </source>
</evidence>
<evidence type="ECO:0000256" key="1">
    <source>
        <dbReference type="ARBA" id="ARBA00022833"/>
    </source>
</evidence>
<keyword evidence="1" id="KW-0862">Zinc</keyword>
<gene>
    <name evidence="2" type="ORF">FHX39_000711</name>
</gene>
<sequence>MSVPIVPVTRAGHAPEVWRDRLAATQRWSVADLRTLAGGRDRLLAFSAHPDDETIGAGRLLSAWRRTGGHVRSVLSTSGEACFDHVGARPPGLAAERLVEWRNALAALDVEAGPAYGLPDGGLEAAEEGLEAAVARTVTDAGSLDRTVLLAPHPGDPHPDHRTVGRATGRVAARLGLPVWFFPFWMTYWSDPRTDVGGRLVTVEVDRADEDARQAAVACFPTQVAPVRPGWGAVIPPELLALHDRQLLVLPGPGQP</sequence>
<dbReference type="GO" id="GO:0016811">
    <property type="term" value="F:hydrolase activity, acting on carbon-nitrogen (but not peptide) bonds, in linear amides"/>
    <property type="evidence" value="ECO:0007669"/>
    <property type="project" value="TreeGrafter"/>
</dbReference>
<dbReference type="EMBL" id="JACHZG010000001">
    <property type="protein sequence ID" value="MBB3325767.1"/>
    <property type="molecule type" value="Genomic_DNA"/>
</dbReference>
<proteinExistence type="predicted"/>
<dbReference type="PANTHER" id="PTHR12993:SF29">
    <property type="entry name" value="BLR3841 PROTEIN"/>
    <property type="match status" value="1"/>
</dbReference>
<dbReference type="SUPFAM" id="SSF102588">
    <property type="entry name" value="LmbE-like"/>
    <property type="match status" value="1"/>
</dbReference>
<comment type="caution">
    <text evidence="2">The sequence shown here is derived from an EMBL/GenBank/DDBJ whole genome shotgun (WGS) entry which is preliminary data.</text>
</comment>
<name>A0A7W5JSY5_9ACTN</name>
<dbReference type="InterPro" id="IPR003737">
    <property type="entry name" value="GlcNAc_PI_deacetylase-related"/>
</dbReference>
<dbReference type="RefSeq" id="WP_183336823.1">
    <property type="nucleotide sequence ID" value="NZ_JACHZG010000001.1"/>
</dbReference>
<accession>A0A7W5JSY5</accession>
<evidence type="ECO:0000313" key="2">
    <source>
        <dbReference type="EMBL" id="MBB3325767.1"/>
    </source>
</evidence>
<dbReference type="Pfam" id="PF02585">
    <property type="entry name" value="PIG-L"/>
    <property type="match status" value="1"/>
</dbReference>
<dbReference type="GO" id="GO:0016137">
    <property type="term" value="P:glycoside metabolic process"/>
    <property type="evidence" value="ECO:0007669"/>
    <property type="project" value="UniProtKB-ARBA"/>
</dbReference>
<reference evidence="2 3" key="1">
    <citation type="submission" date="2020-08" db="EMBL/GenBank/DDBJ databases">
        <title>Sequencing the genomes of 1000 actinobacteria strains.</title>
        <authorList>
            <person name="Klenk H.-P."/>
        </authorList>
    </citation>
    <scope>NUCLEOTIDE SEQUENCE [LARGE SCALE GENOMIC DNA]</scope>
    <source>
        <strain evidence="2 3">DSM 11053</strain>
    </source>
</reference>
<organism evidence="2 3">
    <name type="scientific">Microlunatus antarcticus</name>
    <dbReference type="NCBI Taxonomy" id="53388"/>
    <lineage>
        <taxon>Bacteria</taxon>
        <taxon>Bacillati</taxon>
        <taxon>Actinomycetota</taxon>
        <taxon>Actinomycetes</taxon>
        <taxon>Propionibacteriales</taxon>
        <taxon>Propionibacteriaceae</taxon>
        <taxon>Microlunatus</taxon>
    </lineage>
</organism>
<keyword evidence="3" id="KW-1185">Reference proteome</keyword>
<dbReference type="PANTHER" id="PTHR12993">
    <property type="entry name" value="N-ACETYLGLUCOSAMINYL-PHOSPHATIDYLINOSITOL DE-N-ACETYLASE-RELATED"/>
    <property type="match status" value="1"/>
</dbReference>
<dbReference type="Proteomes" id="UP000565572">
    <property type="component" value="Unassembled WGS sequence"/>
</dbReference>